<evidence type="ECO:0000313" key="1">
    <source>
        <dbReference type="EMBL" id="KAH7838661.1"/>
    </source>
</evidence>
<proteinExistence type="predicted"/>
<organism evidence="1 2">
    <name type="scientific">Vaccinium darrowii</name>
    <dbReference type="NCBI Taxonomy" id="229202"/>
    <lineage>
        <taxon>Eukaryota</taxon>
        <taxon>Viridiplantae</taxon>
        <taxon>Streptophyta</taxon>
        <taxon>Embryophyta</taxon>
        <taxon>Tracheophyta</taxon>
        <taxon>Spermatophyta</taxon>
        <taxon>Magnoliopsida</taxon>
        <taxon>eudicotyledons</taxon>
        <taxon>Gunneridae</taxon>
        <taxon>Pentapetalae</taxon>
        <taxon>asterids</taxon>
        <taxon>Ericales</taxon>
        <taxon>Ericaceae</taxon>
        <taxon>Vaccinioideae</taxon>
        <taxon>Vaccinieae</taxon>
        <taxon>Vaccinium</taxon>
    </lineage>
</organism>
<reference evidence="1 2" key="1">
    <citation type="journal article" date="2021" name="Hortic Res">
        <title>High-quality reference genome and annotation aids understanding of berry development for evergreen blueberry (Vaccinium darrowii).</title>
        <authorList>
            <person name="Yu J."/>
            <person name="Hulse-Kemp A.M."/>
            <person name="Babiker E."/>
            <person name="Staton M."/>
        </authorList>
    </citation>
    <scope>NUCLEOTIDE SEQUENCE [LARGE SCALE GENOMIC DNA]</scope>
    <source>
        <strain evidence="2">cv. NJ 8807/NJ 8810</strain>
        <tissue evidence="1">Young leaf</tissue>
    </source>
</reference>
<dbReference type="EMBL" id="CM037156">
    <property type="protein sequence ID" value="KAH7838661.1"/>
    <property type="molecule type" value="Genomic_DNA"/>
</dbReference>
<evidence type="ECO:0000313" key="2">
    <source>
        <dbReference type="Proteomes" id="UP000828048"/>
    </source>
</evidence>
<accession>A0ACB7XD92</accession>
<dbReference type="Proteomes" id="UP000828048">
    <property type="component" value="Chromosome 6"/>
</dbReference>
<comment type="caution">
    <text evidence="1">The sequence shown here is derived from an EMBL/GenBank/DDBJ whole genome shotgun (WGS) entry which is preliminary data.</text>
</comment>
<protein>
    <submittedName>
        <fullName evidence="1">Uncharacterized protein</fullName>
    </submittedName>
</protein>
<gene>
    <name evidence="1" type="ORF">Vadar_029606</name>
</gene>
<name>A0ACB7XD92_9ERIC</name>
<keyword evidence="2" id="KW-1185">Reference proteome</keyword>
<sequence length="325" mass="36440">MAASGLPVSSSSGPNPPLQRAPSRNLSFQRTPSRRVLFPTPKRHSRNWESGHESNNIPEMPPKHQARKWDEDKLSEITTKHEADDWDSNDEKRERRGRRLCCAWTSLIIGCLVLALMLLGALSLYFINGALPEFSIKSMNISRLDISSKDERTLLSADVQLLINATNKNDGYDLSYSALTVEVSSEDINLGTTEVAAFKQNPKKVSELKVSTGVRKSAVDDAAVEDLKSNYKVRQVVIDVVFKGRISLNIEGHELNGLPMKVLCTSIEQNVIDTTDEILEAVPGCQFYFFIPTPVYYPTYPPLSSLSPLWILRRIAKFNHPQAFH</sequence>